<keyword evidence="5" id="KW-0812">Transmembrane</keyword>
<dbReference type="Gene3D" id="3.40.50.300">
    <property type="entry name" value="P-loop containing nucleotide triphosphate hydrolases"/>
    <property type="match status" value="3"/>
</dbReference>
<feature type="transmembrane region" description="Helical" evidence="5">
    <location>
        <begin position="78"/>
        <end position="98"/>
    </location>
</feature>
<dbReference type="PANTHER" id="PTHR22683">
    <property type="entry name" value="SPORULATION PROTEIN RELATED"/>
    <property type="match status" value="1"/>
</dbReference>
<dbReference type="SUPFAM" id="SSF52540">
    <property type="entry name" value="P-loop containing nucleoside triphosphate hydrolases"/>
    <property type="match status" value="3"/>
</dbReference>
<dbReference type="Proteomes" id="UP000194143">
    <property type="component" value="Chromosome"/>
</dbReference>
<dbReference type="InterPro" id="IPR050206">
    <property type="entry name" value="FtsK/SpoIIIE/SftA"/>
</dbReference>
<dbReference type="InterPro" id="IPR027417">
    <property type="entry name" value="P-loop_NTPase"/>
</dbReference>
<organism evidence="7 8">
    <name type="scientific">Bacillus thuringiensis</name>
    <dbReference type="NCBI Taxonomy" id="1428"/>
    <lineage>
        <taxon>Bacteria</taxon>
        <taxon>Bacillati</taxon>
        <taxon>Bacillota</taxon>
        <taxon>Bacilli</taxon>
        <taxon>Bacillales</taxon>
        <taxon>Bacillaceae</taxon>
        <taxon>Bacillus</taxon>
        <taxon>Bacillus cereus group</taxon>
    </lineage>
</organism>
<dbReference type="PROSITE" id="PS50901">
    <property type="entry name" value="FTSK"/>
    <property type="match status" value="3"/>
</dbReference>
<feature type="domain" description="FtsK" evidence="6">
    <location>
        <begin position="1095"/>
        <end position="1282"/>
    </location>
</feature>
<name>A0A1W6WXP1_BACTU</name>
<feature type="transmembrane region" description="Helical" evidence="5">
    <location>
        <begin position="48"/>
        <end position="66"/>
    </location>
</feature>
<evidence type="ECO:0000313" key="8">
    <source>
        <dbReference type="Proteomes" id="UP000194143"/>
    </source>
</evidence>
<proteinExistence type="predicted"/>
<dbReference type="GO" id="GO:0016020">
    <property type="term" value="C:membrane"/>
    <property type="evidence" value="ECO:0007669"/>
    <property type="project" value="UniProtKB-SubCell"/>
</dbReference>
<evidence type="ECO:0000313" key="7">
    <source>
        <dbReference type="EMBL" id="ARP60953.1"/>
    </source>
</evidence>
<dbReference type="GO" id="GO:0005524">
    <property type="term" value="F:ATP binding"/>
    <property type="evidence" value="ECO:0007669"/>
    <property type="project" value="UniProtKB-UniRule"/>
</dbReference>
<dbReference type="SMART" id="SM00382">
    <property type="entry name" value="AAA"/>
    <property type="match status" value="3"/>
</dbReference>
<keyword evidence="2 4" id="KW-0547">Nucleotide-binding</keyword>
<evidence type="ECO:0000256" key="5">
    <source>
        <dbReference type="SAM" id="Phobius"/>
    </source>
</evidence>
<keyword evidence="5" id="KW-1133">Transmembrane helix</keyword>
<reference evidence="7 8" key="1">
    <citation type="submission" date="2017-04" db="EMBL/GenBank/DDBJ databases">
        <title>Complete Genome Sequence of Bacillus thuringiensis type Strain ATCC 10792.</title>
        <authorList>
            <person name="Oh D.-H."/>
            <person name="Park B.-J."/>
            <person name="Shuai W."/>
            <person name="Chelliah R."/>
        </authorList>
    </citation>
    <scope>NUCLEOTIDE SEQUENCE [LARGE SCALE GENOMIC DNA]</scope>
    <source>
        <strain evidence="7 8">ATCC 10792</strain>
    </source>
</reference>
<dbReference type="EMBL" id="CP021061">
    <property type="protein sequence ID" value="ARP60953.1"/>
    <property type="molecule type" value="Genomic_DNA"/>
</dbReference>
<dbReference type="Pfam" id="PF01580">
    <property type="entry name" value="FtsK_SpoIIIE"/>
    <property type="match status" value="3"/>
</dbReference>
<dbReference type="InterPro" id="IPR023839">
    <property type="entry name" value="Firmicutes_EssC_C"/>
</dbReference>
<keyword evidence="8" id="KW-1185">Reference proteome</keyword>
<evidence type="ECO:0000256" key="4">
    <source>
        <dbReference type="PROSITE-ProRule" id="PRU00289"/>
    </source>
</evidence>
<feature type="domain" description="FtsK" evidence="6">
    <location>
        <begin position="821"/>
        <end position="1003"/>
    </location>
</feature>
<accession>A0A1W6WXP1</accession>
<feature type="binding site" evidence="4">
    <location>
        <begin position="1115"/>
        <end position="1122"/>
    </location>
    <ligand>
        <name>ATP</name>
        <dbReference type="ChEBI" id="CHEBI:30616"/>
    </ligand>
</feature>
<dbReference type="GO" id="GO:0003677">
    <property type="term" value="F:DNA binding"/>
    <property type="evidence" value="ECO:0007669"/>
    <property type="project" value="InterPro"/>
</dbReference>
<dbReference type="NCBIfam" id="TIGR03928">
    <property type="entry name" value="T7_EssCb_Firm"/>
    <property type="match status" value="1"/>
</dbReference>
<evidence type="ECO:0000256" key="2">
    <source>
        <dbReference type="ARBA" id="ARBA00022741"/>
    </source>
</evidence>
<feature type="domain" description="FtsK" evidence="6">
    <location>
        <begin position="476"/>
        <end position="674"/>
    </location>
</feature>
<evidence type="ECO:0000256" key="3">
    <source>
        <dbReference type="ARBA" id="ARBA00022840"/>
    </source>
</evidence>
<sequence length="1343" mass="154032">MGKEKCFVQKSPYFQRSPRVKVDIPTGNVIIHDPPNIPEEPKFSIETMILPAAMTILTLVLYFVMMKVMKMNSSYMPLMMVSSIPMLGSYIFTSMGHLRRKKEHRQMVEQLQTRYLEQIQKRRVELDTLKVEQAKYLITQNPSPLKSVQRIENQESNLWERTPESPDFLDIRIGTGERPFLVELKVPEQKGYEENPLVTEAQNVKRDFTTIPNGHISISLKKNDVIGVVGNKEDRLNFIRIVTTQIMTHHAPNEVKIAAFYHEKEKKQWDWMRWLPHVWDEQRSMRFLSENQQDAQKLAEALFTPLNMRRIYNSSAQADAKIPLIPIYVFFLSAREFLEDDPLIPMLLREGESVGASTFIFAEQRERLPMECDLVISLNGENGELVETFSSSAENSGTTRASFKVDRLSFERCESGARSIAPIRMKSSTAANIPKVLTFLDLFQVKKMEELQVLERWDKNRYPTSLPVPIGVREGSKPVFLNIHDKIEKKGHGPHGLMAGTTGSGKSEVIQSIIAALAATYHPHEMAFMLIDYKGGGMSNTFAGLPHIIASITNLEDPNLIERARISLKAELERRQKLFIQAGNVQHLDEYYETSWREKEPLPHLFIVIDEFAQMKKEQPEFMDELISVAAIGRTLGVHLLLATQKPSGVVNDKIWSNSRFRICLRVQDDADSREMLKIPDASKINVPGRGYLQVGSNEVLELFQSAWSGAPYNPDEEKVLDIVDFTEVKLSGERIKVKKRPKPMTNSPKQLQAFIQYVQNVSEKENITALPGPWLAPLPEKLLLNQFYEIENWNADVWKQREDKLQLTVGLIDDVANQAQYPLKLDVQEGHLNIYGMPGTGKTTLLQTIIMSLALSHTPEEVNFYVVDFGRMFLDFRDLPHVGGIVQEDEVEKMKRLFSFLKKEVTYRKECFSDRGAKSFAMYNRMVETKIPAIVVMIDGYIRFRSEYEKENEILEQLLRESSTYGISFHLSLNQTTDMFDRVRNNIPMAISFELQDRTEYYSLVGRPNFPLIDVPSGRGLAKGQPPELFQAALPFIGENELEYSKQLKTIIQKMNGAWTGEKAKSIPMVPKQLFIEDMLEQSESSQICVGIETEDIRLQNFSLEEMTNIFIGGRIEGGKTSLLQTLIFSLTYQHAPEEIELFMIDLSEKTTGILALGELPHVKKRITDGMQLKEMLDELLEVINNREVVMPSLNPNEKMKFPYSRIIIVIDDIDQMLALLSTDFDAKNKIEQIVQNGRNKGIHFVAAATTSSVTNYSHEKWFAEIRKRSCSYLLGTTQNNDVYFFNIKLKHTEMDQEFQSGEGYFVRRKPMKVKCAFTPLHLLHDLTKKIARKWLESTEKI</sequence>
<dbReference type="PANTHER" id="PTHR22683:SF1">
    <property type="entry name" value="TYPE VII SECRETION SYSTEM PROTEIN ESSC"/>
    <property type="match status" value="1"/>
</dbReference>
<dbReference type="CDD" id="cd01127">
    <property type="entry name" value="TrwB_TraG_TraD_VirD4"/>
    <property type="match status" value="1"/>
</dbReference>
<evidence type="ECO:0000259" key="6">
    <source>
        <dbReference type="PROSITE" id="PS50901"/>
    </source>
</evidence>
<evidence type="ECO:0000256" key="1">
    <source>
        <dbReference type="ARBA" id="ARBA00022737"/>
    </source>
</evidence>
<keyword evidence="5" id="KW-0472">Membrane</keyword>
<gene>
    <name evidence="7" type="ORF">CAB88_10680</name>
</gene>
<keyword evidence="1" id="KW-0677">Repeat</keyword>
<feature type="binding site" evidence="4">
    <location>
        <begin position="837"/>
        <end position="844"/>
    </location>
    <ligand>
        <name>ATP</name>
        <dbReference type="ChEBI" id="CHEBI:30616"/>
    </ligand>
</feature>
<feature type="binding site" evidence="4">
    <location>
        <begin position="500"/>
        <end position="507"/>
    </location>
    <ligand>
        <name>ATP</name>
        <dbReference type="ChEBI" id="CHEBI:30616"/>
    </ligand>
</feature>
<dbReference type="InterPro" id="IPR002543">
    <property type="entry name" value="FtsK_dom"/>
</dbReference>
<protein>
    <submittedName>
        <fullName evidence="7">Type VII secretion protein EssC</fullName>
    </submittedName>
</protein>
<keyword evidence="3 4" id="KW-0067">ATP-binding</keyword>
<dbReference type="InterPro" id="IPR003593">
    <property type="entry name" value="AAA+_ATPase"/>
</dbReference>